<dbReference type="PANTHER" id="PTHR35011:SF10">
    <property type="entry name" value="TRAP TRANSPORTER SMALL PERMEASE PROTEIN"/>
    <property type="match status" value="1"/>
</dbReference>
<evidence type="ECO:0000256" key="6">
    <source>
        <dbReference type="ARBA" id="ARBA00022989"/>
    </source>
</evidence>
<keyword evidence="5 9" id="KW-0812">Transmembrane</keyword>
<dbReference type="AlphaFoldDB" id="A0A7L5BVD5"/>
<feature type="transmembrane region" description="Helical" evidence="9">
    <location>
        <begin position="21"/>
        <end position="46"/>
    </location>
</feature>
<evidence type="ECO:0000256" key="9">
    <source>
        <dbReference type="RuleBase" id="RU369079"/>
    </source>
</evidence>
<evidence type="ECO:0000256" key="7">
    <source>
        <dbReference type="ARBA" id="ARBA00023136"/>
    </source>
</evidence>
<evidence type="ECO:0000256" key="5">
    <source>
        <dbReference type="ARBA" id="ARBA00022692"/>
    </source>
</evidence>
<evidence type="ECO:0000313" key="11">
    <source>
        <dbReference type="EMBL" id="QIE55043.1"/>
    </source>
</evidence>
<keyword evidence="4 9" id="KW-0997">Cell inner membrane</keyword>
<dbReference type="Pfam" id="PF04290">
    <property type="entry name" value="DctQ"/>
    <property type="match status" value="1"/>
</dbReference>
<feature type="transmembrane region" description="Helical" evidence="9">
    <location>
        <begin position="52"/>
        <end position="70"/>
    </location>
</feature>
<feature type="domain" description="Tripartite ATP-independent periplasmic transporters DctQ component" evidence="10">
    <location>
        <begin position="32"/>
        <end position="161"/>
    </location>
</feature>
<dbReference type="Proteomes" id="UP000503336">
    <property type="component" value="Chromosome"/>
</dbReference>
<comment type="subcellular location">
    <subcellularLocation>
        <location evidence="1 9">Cell inner membrane</location>
        <topology evidence="1 9">Multi-pass membrane protein</topology>
    </subcellularLocation>
</comment>
<comment type="similarity">
    <text evidence="8 9">Belongs to the TRAP transporter small permease family.</text>
</comment>
<name>A0A7L5BVD5_9RHOB</name>
<dbReference type="EMBL" id="CP049056">
    <property type="protein sequence ID" value="QIE55043.1"/>
    <property type="molecule type" value="Genomic_DNA"/>
</dbReference>
<feature type="transmembrane region" description="Helical" evidence="9">
    <location>
        <begin position="96"/>
        <end position="117"/>
    </location>
</feature>
<dbReference type="RefSeq" id="WP_165096279.1">
    <property type="nucleotide sequence ID" value="NZ_CP049056.1"/>
</dbReference>
<evidence type="ECO:0000256" key="2">
    <source>
        <dbReference type="ARBA" id="ARBA00022448"/>
    </source>
</evidence>
<feature type="transmembrane region" description="Helical" evidence="9">
    <location>
        <begin position="137"/>
        <end position="158"/>
    </location>
</feature>
<evidence type="ECO:0000259" key="10">
    <source>
        <dbReference type="Pfam" id="PF04290"/>
    </source>
</evidence>
<keyword evidence="2 9" id="KW-0813">Transport</keyword>
<comment type="function">
    <text evidence="9">Part of the tripartite ATP-independent periplasmic (TRAP) transport system.</text>
</comment>
<organism evidence="11 12">
    <name type="scientific">Pikeienuella piscinae</name>
    <dbReference type="NCBI Taxonomy" id="2748098"/>
    <lineage>
        <taxon>Bacteria</taxon>
        <taxon>Pseudomonadati</taxon>
        <taxon>Pseudomonadota</taxon>
        <taxon>Alphaproteobacteria</taxon>
        <taxon>Rhodobacterales</taxon>
        <taxon>Paracoccaceae</taxon>
        <taxon>Pikeienuella</taxon>
    </lineage>
</organism>
<keyword evidence="3" id="KW-1003">Cell membrane</keyword>
<gene>
    <name evidence="11" type="ORF">G5B40_05985</name>
</gene>
<evidence type="ECO:0000313" key="12">
    <source>
        <dbReference type="Proteomes" id="UP000503336"/>
    </source>
</evidence>
<keyword evidence="12" id="KW-1185">Reference proteome</keyword>
<proteinExistence type="inferred from homology"/>
<keyword evidence="6 9" id="KW-1133">Transmembrane helix</keyword>
<dbReference type="PANTHER" id="PTHR35011">
    <property type="entry name" value="2,3-DIKETO-L-GULONATE TRAP TRANSPORTER SMALL PERMEASE PROTEIN YIAM"/>
    <property type="match status" value="1"/>
</dbReference>
<evidence type="ECO:0000256" key="8">
    <source>
        <dbReference type="ARBA" id="ARBA00038436"/>
    </source>
</evidence>
<keyword evidence="7 9" id="KW-0472">Membrane</keyword>
<dbReference type="InterPro" id="IPR055348">
    <property type="entry name" value="DctQ"/>
</dbReference>
<dbReference type="GO" id="GO:0022857">
    <property type="term" value="F:transmembrane transporter activity"/>
    <property type="evidence" value="ECO:0007669"/>
    <property type="project" value="UniProtKB-UniRule"/>
</dbReference>
<evidence type="ECO:0000256" key="1">
    <source>
        <dbReference type="ARBA" id="ARBA00004429"/>
    </source>
</evidence>
<dbReference type="GO" id="GO:0005886">
    <property type="term" value="C:plasma membrane"/>
    <property type="evidence" value="ECO:0007669"/>
    <property type="project" value="UniProtKB-SubCell"/>
</dbReference>
<dbReference type="InterPro" id="IPR007387">
    <property type="entry name" value="TRAP_DctQ"/>
</dbReference>
<reference evidence="11 12" key="1">
    <citation type="submission" date="2020-02" db="EMBL/GenBank/DDBJ databases">
        <title>complete genome sequence of Rhodobacteraceae bacterium.</title>
        <authorList>
            <person name="Park J."/>
            <person name="Kim Y.-S."/>
            <person name="Kim K.-H."/>
        </authorList>
    </citation>
    <scope>NUCLEOTIDE SEQUENCE [LARGE SCALE GENOMIC DNA]</scope>
    <source>
        <strain evidence="11 12">RR4-56</strain>
    </source>
</reference>
<accession>A0A7L5BVD5</accession>
<dbReference type="GO" id="GO:0015740">
    <property type="term" value="P:C4-dicarboxylate transport"/>
    <property type="evidence" value="ECO:0007669"/>
    <property type="project" value="TreeGrafter"/>
</dbReference>
<evidence type="ECO:0000256" key="4">
    <source>
        <dbReference type="ARBA" id="ARBA00022519"/>
    </source>
</evidence>
<comment type="subunit">
    <text evidence="9">The complex comprises the extracytoplasmic solute receptor protein and the two transmembrane proteins.</text>
</comment>
<sequence length="191" mass="20137">MSGAARRDPVSRALGALEVALAAVAGVAMALIMVIVAVDVAMRYFFNAPLGWSYGLIGIYLVVAVFFLSLSDTMRAHGHIALDVARPLLPRSIRHLGLFLGYGISAPFIGLIAWLALEQAISAWVGDDRIAATVPWPTWPAYALVAVGAAALALRILWRAFGHAAALATGRELADEPPASAMSDHAAEHGE</sequence>
<dbReference type="KEGG" id="hdh:G5B40_05985"/>
<protein>
    <recommendedName>
        <fullName evidence="9">TRAP transporter small permease protein</fullName>
    </recommendedName>
</protein>
<evidence type="ECO:0000256" key="3">
    <source>
        <dbReference type="ARBA" id="ARBA00022475"/>
    </source>
</evidence>